<dbReference type="InterPro" id="IPR037516">
    <property type="entry name" value="Tripartite_DENN"/>
</dbReference>
<dbReference type="AlphaFoldDB" id="A0A9Q0LDT5"/>
<dbReference type="PANTHER" id="PTHR28153:SF1">
    <property type="entry name" value="DUF4484 DOMAIN-CONTAINING PROTEIN"/>
    <property type="match status" value="1"/>
</dbReference>
<organism evidence="2 3">
    <name type="scientific">Anaeramoeba ignava</name>
    <name type="common">Anaerobic marine amoeba</name>
    <dbReference type="NCBI Taxonomy" id="1746090"/>
    <lineage>
        <taxon>Eukaryota</taxon>
        <taxon>Metamonada</taxon>
        <taxon>Anaeramoebidae</taxon>
        <taxon>Anaeramoeba</taxon>
    </lineage>
</organism>
<dbReference type="InterPro" id="IPR053056">
    <property type="entry name" value="Lipid_Metab_Assoc_Protein"/>
</dbReference>
<sequence length="414" mass="48360">MNEPLLKDESFESNEISIESNQEYDPKIIEEDEPKQNLEGILSIFLIRFDIKKGNIIEYFYPNDFDISGVEFKALASGLHDVQNDIIMFKFKQFFGISYYFKQELKQEDEIKKERGVRMRSIGVLSPTFVSLNSHINSLKKISEKILIKNDFSDLDEYFKEKVSKIPREDWTVEKVQKIPHLRIATKHPVGSFSNFINFFQINCLLIWKAAHLRKRILFFSMPPIADVSFQVYCACFLTKLPKKNNEFSIIDPNPLFYVDLNEIDSIAMLEHYIAFTTEKIFEVKERVWDLYLNLNEPKINEKAKKVLTLSKSDEQKFAVISEELKDIQLSLNTNPSLSYGAVSISESQLEHKLFKIFKKLNFDLIKFLNFAKNHSNISLKDLNQFQFGDDDVEFLKEILKLYFIDSTISSGCC</sequence>
<dbReference type="InterPro" id="IPR018626">
    <property type="entry name" value="LCHN/Anr2"/>
</dbReference>
<dbReference type="OMA" id="KYMYPEM"/>
<dbReference type="OrthoDB" id="2152680at2759"/>
<dbReference type="Proteomes" id="UP001149090">
    <property type="component" value="Unassembled WGS sequence"/>
</dbReference>
<dbReference type="EMBL" id="JAPDFW010000099">
    <property type="protein sequence ID" value="KAJ5070065.1"/>
    <property type="molecule type" value="Genomic_DNA"/>
</dbReference>
<dbReference type="GO" id="GO:0005811">
    <property type="term" value="C:lipid droplet"/>
    <property type="evidence" value="ECO:0007669"/>
    <property type="project" value="TreeGrafter"/>
</dbReference>
<name>A0A9Q0LDT5_ANAIG</name>
<gene>
    <name evidence="2" type="ORF">M0811_11269</name>
</gene>
<proteinExistence type="predicted"/>
<accession>A0A9Q0LDT5</accession>
<comment type="caution">
    <text evidence="2">The sequence shown here is derived from an EMBL/GenBank/DDBJ whole genome shotgun (WGS) entry which is preliminary data.</text>
</comment>
<dbReference type="PROSITE" id="PS50211">
    <property type="entry name" value="DENN"/>
    <property type="match status" value="1"/>
</dbReference>
<protein>
    <submittedName>
        <fullName evidence="2">Protein lchn</fullName>
    </submittedName>
</protein>
<evidence type="ECO:0000259" key="1">
    <source>
        <dbReference type="PROSITE" id="PS50211"/>
    </source>
</evidence>
<dbReference type="PANTHER" id="PTHR28153">
    <property type="entry name" value="PROTEIN, PUTATIVE-RELATED"/>
    <property type="match status" value="1"/>
</dbReference>
<evidence type="ECO:0000313" key="2">
    <source>
        <dbReference type="EMBL" id="KAJ5070065.1"/>
    </source>
</evidence>
<keyword evidence="3" id="KW-1185">Reference proteome</keyword>
<reference evidence="2" key="1">
    <citation type="submission" date="2022-10" db="EMBL/GenBank/DDBJ databases">
        <title>Novel sulphate-reducing endosymbionts in the free-living metamonad Anaeramoeba.</title>
        <authorList>
            <person name="Jerlstrom-Hultqvist J."/>
            <person name="Cepicka I."/>
            <person name="Gallot-Lavallee L."/>
            <person name="Salas-Leiva D."/>
            <person name="Curtis B.A."/>
            <person name="Zahonova K."/>
            <person name="Pipaliya S."/>
            <person name="Dacks J."/>
            <person name="Roger A.J."/>
        </authorList>
    </citation>
    <scope>NUCLEOTIDE SEQUENCE</scope>
    <source>
        <strain evidence="2">BMAN</strain>
    </source>
</reference>
<feature type="domain" description="UDENN" evidence="1">
    <location>
        <begin position="42"/>
        <end position="414"/>
    </location>
</feature>
<evidence type="ECO:0000313" key="3">
    <source>
        <dbReference type="Proteomes" id="UP001149090"/>
    </source>
</evidence>
<dbReference type="Pfam" id="PF09804">
    <property type="entry name" value="DENND11"/>
    <property type="match status" value="1"/>
</dbReference>